<evidence type="ECO:0000313" key="5">
    <source>
        <dbReference type="RefSeq" id="XP_019099648.1"/>
    </source>
</evidence>
<protein>
    <submittedName>
        <fullName evidence="5">Uncharacterized protein At3g43530-like</fullName>
    </submittedName>
</protein>
<accession>A0ABM1RKW0</accession>
<proteinExistence type="predicted"/>
<feature type="region of interest" description="Disordered" evidence="2">
    <location>
        <begin position="297"/>
        <end position="354"/>
    </location>
</feature>
<reference evidence="5" key="2">
    <citation type="submission" date="2025-08" db="UniProtKB">
        <authorList>
            <consortium name="RefSeq"/>
        </authorList>
    </citation>
    <scope>IDENTIFICATION</scope>
    <source>
        <tissue evidence="5">Leaf</tissue>
    </source>
</reference>
<dbReference type="GeneID" id="109132479"/>
<keyword evidence="4" id="KW-1185">Reference proteome</keyword>
<sequence length="369" mass="41266">MGEDAPSVESFFYRAVGDLELCKSFPWGRFAYDANMKDLFHIMHSCGGVVGPRKVFPSFVTPLELLGHGAIPALKNNFQEIEIQSIIIPSPDEKVLMKKIMDHDCGWNDVDDAIAEGWTKRLVKEKKTICFENMHKADVASRAVEANLDASNLAQENIGETKQGRKKVARTKVALKKVNNGLDEVEKRLMKVLNSGFEKMNVNFDFLDTRLKILEENVKQLKEGKEVVEATKNVMDCGDVGEDEEVSEATNNVADCGDVGEDEEVAEDEGVAEDKGIAEDEVVVQPLDCEASKEMVGDNGKEVGEEGEASNKIKNTYKRKTKMKKGTEEVGQDDGEMATTKVQHVNKRRRSHYDERAYQENVMYVYKTG</sequence>
<evidence type="ECO:0000256" key="2">
    <source>
        <dbReference type="SAM" id="MobiDB-lite"/>
    </source>
</evidence>
<feature type="domain" description="DUF287" evidence="3">
    <location>
        <begin position="83"/>
        <end position="135"/>
    </location>
</feature>
<reference evidence="4" key="1">
    <citation type="journal article" date="2014" name="Nat. Commun.">
        <title>The emerging biofuel crop Camelina sativa retains a highly undifferentiated hexaploid genome structure.</title>
        <authorList>
            <person name="Kagale S."/>
            <person name="Koh C."/>
            <person name="Nixon J."/>
            <person name="Bollina V."/>
            <person name="Clarke W.E."/>
            <person name="Tuteja R."/>
            <person name="Spillane C."/>
            <person name="Robinson S.J."/>
            <person name="Links M.G."/>
            <person name="Clarke C."/>
            <person name="Higgins E.E."/>
            <person name="Huebert T."/>
            <person name="Sharpe A.G."/>
            <person name="Parkin I.A."/>
        </authorList>
    </citation>
    <scope>NUCLEOTIDE SEQUENCE [LARGE SCALE GENOMIC DNA]</scope>
    <source>
        <strain evidence="4">cv. DH55</strain>
    </source>
</reference>
<dbReference type="RefSeq" id="XP_019099648.1">
    <property type="nucleotide sequence ID" value="XM_019244103.1"/>
</dbReference>
<dbReference type="Pfam" id="PF03384">
    <property type="entry name" value="DUF287"/>
    <property type="match status" value="1"/>
</dbReference>
<keyword evidence="1" id="KW-0175">Coiled coil</keyword>
<evidence type="ECO:0000256" key="1">
    <source>
        <dbReference type="SAM" id="Coils"/>
    </source>
</evidence>
<organism evidence="4 5">
    <name type="scientific">Camelina sativa</name>
    <name type="common">False flax</name>
    <name type="synonym">Myagrum sativum</name>
    <dbReference type="NCBI Taxonomy" id="90675"/>
    <lineage>
        <taxon>Eukaryota</taxon>
        <taxon>Viridiplantae</taxon>
        <taxon>Streptophyta</taxon>
        <taxon>Embryophyta</taxon>
        <taxon>Tracheophyta</taxon>
        <taxon>Spermatophyta</taxon>
        <taxon>Magnoliopsida</taxon>
        <taxon>eudicotyledons</taxon>
        <taxon>Gunneridae</taxon>
        <taxon>Pentapetalae</taxon>
        <taxon>rosids</taxon>
        <taxon>malvids</taxon>
        <taxon>Brassicales</taxon>
        <taxon>Brassicaceae</taxon>
        <taxon>Camelineae</taxon>
        <taxon>Camelina</taxon>
    </lineage>
</organism>
<evidence type="ECO:0000259" key="3">
    <source>
        <dbReference type="Pfam" id="PF03384"/>
    </source>
</evidence>
<feature type="compositionally biased region" description="Basic residues" evidence="2">
    <location>
        <begin position="315"/>
        <end position="324"/>
    </location>
</feature>
<dbReference type="Proteomes" id="UP000694864">
    <property type="component" value="Chromosome 4"/>
</dbReference>
<evidence type="ECO:0000313" key="4">
    <source>
        <dbReference type="Proteomes" id="UP000694864"/>
    </source>
</evidence>
<feature type="coiled-coil region" evidence="1">
    <location>
        <begin position="204"/>
        <end position="231"/>
    </location>
</feature>
<dbReference type="InterPro" id="IPR005048">
    <property type="entry name" value="DUF287"/>
</dbReference>
<gene>
    <name evidence="5" type="primary">LOC109132479</name>
</gene>
<name>A0ABM1RKW0_CAMSA</name>